<reference evidence="2" key="1">
    <citation type="journal article" date="2020" name="Biotechnol. Biofuels">
        <title>New insights from the biogas microbiome by comprehensive genome-resolved metagenomics of nearly 1600 species originating from multiple anaerobic digesters.</title>
        <authorList>
            <person name="Campanaro S."/>
            <person name="Treu L."/>
            <person name="Rodriguez-R L.M."/>
            <person name="Kovalovszki A."/>
            <person name="Ziels R.M."/>
            <person name="Maus I."/>
            <person name="Zhu X."/>
            <person name="Kougias P.G."/>
            <person name="Basile A."/>
            <person name="Luo G."/>
            <person name="Schluter A."/>
            <person name="Konstantinidis K.T."/>
            <person name="Angelidaki I."/>
        </authorList>
    </citation>
    <scope>NUCLEOTIDE SEQUENCE</scope>
    <source>
        <strain evidence="2">AS06rmzACSIP_7</strain>
    </source>
</reference>
<protein>
    <submittedName>
        <fullName evidence="2">DUF4062 domain-containing protein</fullName>
    </submittedName>
</protein>
<feature type="domain" description="DUF4062" evidence="1">
    <location>
        <begin position="6"/>
        <end position="92"/>
    </location>
</feature>
<sequence>MTGKGRIFVSSVQKELAAERRAVRDFIEGDPLLRRFFHVFLFEDLPASGQRPDDLYLGEVDRAAIYLGLFGKEYGHEDETGVSPTEHEFDRATVSGKERLIFVKGS</sequence>
<accession>A0A971M233</accession>
<gene>
    <name evidence="2" type="ORF">GXY80_03615</name>
</gene>
<comment type="caution">
    <text evidence="2">The sequence shown here is derived from an EMBL/GenBank/DDBJ whole genome shotgun (WGS) entry which is preliminary data.</text>
</comment>
<evidence type="ECO:0000313" key="3">
    <source>
        <dbReference type="Proteomes" id="UP000777265"/>
    </source>
</evidence>
<dbReference type="Pfam" id="PF13271">
    <property type="entry name" value="DUF4062"/>
    <property type="match status" value="1"/>
</dbReference>
<proteinExistence type="predicted"/>
<dbReference type="EMBL" id="JAAYEE010000065">
    <property type="protein sequence ID" value="NLW34558.1"/>
    <property type="molecule type" value="Genomic_DNA"/>
</dbReference>
<reference evidence="2" key="2">
    <citation type="submission" date="2020-01" db="EMBL/GenBank/DDBJ databases">
        <authorList>
            <person name="Campanaro S."/>
        </authorList>
    </citation>
    <scope>NUCLEOTIDE SEQUENCE</scope>
    <source>
        <strain evidence="2">AS06rmzACSIP_7</strain>
    </source>
</reference>
<feature type="non-terminal residue" evidence="2">
    <location>
        <position position="106"/>
    </location>
</feature>
<evidence type="ECO:0000259" key="1">
    <source>
        <dbReference type="Pfam" id="PF13271"/>
    </source>
</evidence>
<evidence type="ECO:0000313" key="2">
    <source>
        <dbReference type="EMBL" id="NLW34558.1"/>
    </source>
</evidence>
<dbReference type="Proteomes" id="UP000777265">
    <property type="component" value="Unassembled WGS sequence"/>
</dbReference>
<dbReference type="AlphaFoldDB" id="A0A971M233"/>
<dbReference type="InterPro" id="IPR025139">
    <property type="entry name" value="DUF4062"/>
</dbReference>
<organism evidence="2 3">
    <name type="scientific">Syntrophorhabdus aromaticivorans</name>
    <dbReference type="NCBI Taxonomy" id="328301"/>
    <lineage>
        <taxon>Bacteria</taxon>
        <taxon>Pseudomonadati</taxon>
        <taxon>Thermodesulfobacteriota</taxon>
        <taxon>Syntrophorhabdia</taxon>
        <taxon>Syntrophorhabdales</taxon>
        <taxon>Syntrophorhabdaceae</taxon>
        <taxon>Syntrophorhabdus</taxon>
    </lineage>
</organism>
<name>A0A971M233_9BACT</name>